<sequence length="276" mass="30077">MSTNHTENTASQELLSRIEAGKAAVLAQTDLMLREFGRAQSNWKSDGTRVTPVDIAISQNIERFIHERFADDEFFSEELADPARFEPEPLRARFAWILDPIDGTNNYATGLACCAISLGLYENGLPVYGIVYDMGRRALIHGGPGLGVFDGDRAVSVSQAAPTPQSLVGFHSPHDKIYAAQAKTVVENFKIRGLGSSTLLLSYVANGMLEGVVDHNVKIWDIAAAIPLCMAGGGELYFFNNTNPLPVRTFDLKMKRIQYIAGGAAFVARARELLGV</sequence>
<evidence type="ECO:0000313" key="5">
    <source>
        <dbReference type="EMBL" id="AWI08546.1"/>
    </source>
</evidence>
<dbReference type="OrthoDB" id="9772456at2"/>
<accession>A0A2U8E188</accession>
<comment type="cofactor">
    <cofactor evidence="4">
        <name>Mg(2+)</name>
        <dbReference type="ChEBI" id="CHEBI:18420"/>
    </cofactor>
</comment>
<dbReference type="GO" id="GO:0046854">
    <property type="term" value="P:phosphatidylinositol phosphate biosynthetic process"/>
    <property type="evidence" value="ECO:0007669"/>
    <property type="project" value="InterPro"/>
</dbReference>
<keyword evidence="3 4" id="KW-0460">Magnesium</keyword>
<evidence type="ECO:0000256" key="2">
    <source>
        <dbReference type="ARBA" id="ARBA00022801"/>
    </source>
</evidence>
<dbReference type="PROSITE" id="PS00630">
    <property type="entry name" value="IMP_2"/>
    <property type="match status" value="1"/>
</dbReference>
<dbReference type="Proteomes" id="UP000244896">
    <property type="component" value="Chromosome"/>
</dbReference>
<dbReference type="InterPro" id="IPR020583">
    <property type="entry name" value="Inositol_monoP_metal-BS"/>
</dbReference>
<dbReference type="PROSITE" id="PS00629">
    <property type="entry name" value="IMP_1"/>
    <property type="match status" value="1"/>
</dbReference>
<name>A0A2U8E188_9BACT</name>
<feature type="binding site" evidence="4">
    <location>
        <position position="101"/>
    </location>
    <ligand>
        <name>Mg(2+)</name>
        <dbReference type="ChEBI" id="CHEBI:18420"/>
        <label>1</label>
        <note>catalytic</note>
    </ligand>
</feature>
<protein>
    <submittedName>
        <fullName evidence="5">Inositol monophosphatase</fullName>
    </submittedName>
</protein>
<feature type="binding site" evidence="4">
    <location>
        <position position="77"/>
    </location>
    <ligand>
        <name>Mg(2+)</name>
        <dbReference type="ChEBI" id="CHEBI:18420"/>
        <label>1</label>
        <note>catalytic</note>
    </ligand>
</feature>
<dbReference type="GO" id="GO:0007165">
    <property type="term" value="P:signal transduction"/>
    <property type="evidence" value="ECO:0007669"/>
    <property type="project" value="TreeGrafter"/>
</dbReference>
<feature type="binding site" evidence="4">
    <location>
        <position position="99"/>
    </location>
    <ligand>
        <name>Mg(2+)</name>
        <dbReference type="ChEBI" id="CHEBI:18420"/>
        <label>1</label>
        <note>catalytic</note>
    </ligand>
</feature>
<dbReference type="GO" id="GO:0046872">
    <property type="term" value="F:metal ion binding"/>
    <property type="evidence" value="ECO:0007669"/>
    <property type="project" value="UniProtKB-KW"/>
</dbReference>
<dbReference type="RefSeq" id="WP_108824355.1">
    <property type="nucleotide sequence ID" value="NZ_CP023004.1"/>
</dbReference>
<evidence type="ECO:0000256" key="1">
    <source>
        <dbReference type="ARBA" id="ARBA00022723"/>
    </source>
</evidence>
<dbReference type="EMBL" id="CP023004">
    <property type="protein sequence ID" value="AWI08546.1"/>
    <property type="molecule type" value="Genomic_DNA"/>
</dbReference>
<keyword evidence="2" id="KW-0378">Hydrolase</keyword>
<dbReference type="SUPFAM" id="SSF56655">
    <property type="entry name" value="Carbohydrate phosphatase"/>
    <property type="match status" value="1"/>
</dbReference>
<feature type="binding site" evidence="4">
    <location>
        <position position="102"/>
    </location>
    <ligand>
        <name>Mg(2+)</name>
        <dbReference type="ChEBI" id="CHEBI:18420"/>
        <label>1</label>
        <note>catalytic</note>
    </ligand>
</feature>
<evidence type="ECO:0000256" key="3">
    <source>
        <dbReference type="ARBA" id="ARBA00022842"/>
    </source>
</evidence>
<keyword evidence="1 4" id="KW-0479">Metal-binding</keyword>
<dbReference type="AlphaFoldDB" id="A0A2U8E188"/>
<dbReference type="InterPro" id="IPR020550">
    <property type="entry name" value="Inositol_monophosphatase_CS"/>
</dbReference>
<evidence type="ECO:0000256" key="4">
    <source>
        <dbReference type="PIRSR" id="PIRSR600760-2"/>
    </source>
</evidence>
<dbReference type="PRINTS" id="PR00377">
    <property type="entry name" value="IMPHPHTASES"/>
</dbReference>
<feature type="binding site" evidence="4">
    <location>
        <position position="221"/>
    </location>
    <ligand>
        <name>Mg(2+)</name>
        <dbReference type="ChEBI" id="CHEBI:18420"/>
        <label>1</label>
        <note>catalytic</note>
    </ligand>
</feature>
<dbReference type="Gene3D" id="3.30.540.10">
    <property type="entry name" value="Fructose-1,6-Bisphosphatase, subunit A, domain 1"/>
    <property type="match status" value="1"/>
</dbReference>
<dbReference type="GO" id="GO:0006020">
    <property type="term" value="P:inositol metabolic process"/>
    <property type="evidence" value="ECO:0007669"/>
    <property type="project" value="TreeGrafter"/>
</dbReference>
<dbReference type="CDD" id="cd01637">
    <property type="entry name" value="IMPase_like"/>
    <property type="match status" value="1"/>
</dbReference>
<proteinExistence type="predicted"/>
<dbReference type="Gene3D" id="3.40.190.80">
    <property type="match status" value="1"/>
</dbReference>
<gene>
    <name evidence="5" type="ORF">CKA38_04125</name>
</gene>
<organism evidence="5 6">
    <name type="scientific">Ereboglobus luteus</name>
    <dbReference type="NCBI Taxonomy" id="1796921"/>
    <lineage>
        <taxon>Bacteria</taxon>
        <taxon>Pseudomonadati</taxon>
        <taxon>Verrucomicrobiota</taxon>
        <taxon>Opitutia</taxon>
        <taxon>Opitutales</taxon>
        <taxon>Opitutaceae</taxon>
        <taxon>Ereboglobus</taxon>
    </lineage>
</organism>
<reference evidence="5 6" key="1">
    <citation type="journal article" date="2018" name="Syst. Appl. Microbiol.">
        <title>Ereboglobus luteus gen. nov. sp. nov. from cockroach guts, and new insights into the oxygen relationship of the genera Opitutus and Didymococcus (Verrucomicrobia: Opitutaceae).</title>
        <authorList>
            <person name="Tegtmeier D."/>
            <person name="Belitz A."/>
            <person name="Radek R."/>
            <person name="Heimerl T."/>
            <person name="Brune A."/>
        </authorList>
    </citation>
    <scope>NUCLEOTIDE SEQUENCE [LARGE SCALE GENOMIC DNA]</scope>
    <source>
        <strain evidence="5 6">Ho45</strain>
    </source>
</reference>
<evidence type="ECO:0000313" key="6">
    <source>
        <dbReference type="Proteomes" id="UP000244896"/>
    </source>
</evidence>
<dbReference type="PANTHER" id="PTHR20854">
    <property type="entry name" value="INOSITOL MONOPHOSPHATASE"/>
    <property type="match status" value="1"/>
</dbReference>
<keyword evidence="6" id="KW-1185">Reference proteome</keyword>
<dbReference type="GO" id="GO:0008934">
    <property type="term" value="F:inositol monophosphate 1-phosphatase activity"/>
    <property type="evidence" value="ECO:0007669"/>
    <property type="project" value="TreeGrafter"/>
</dbReference>
<dbReference type="KEGG" id="elut:CKA38_04125"/>
<dbReference type="Pfam" id="PF00459">
    <property type="entry name" value="Inositol_P"/>
    <property type="match status" value="1"/>
</dbReference>
<dbReference type="InterPro" id="IPR000760">
    <property type="entry name" value="Inositol_monophosphatase-like"/>
</dbReference>
<dbReference type="PANTHER" id="PTHR20854:SF4">
    <property type="entry name" value="INOSITOL-1-MONOPHOSPHATASE-RELATED"/>
    <property type="match status" value="1"/>
</dbReference>